<accession>A0A6J5KV63</accession>
<dbReference type="GO" id="GO:0000287">
    <property type="term" value="F:magnesium ion binding"/>
    <property type="evidence" value="ECO:0007669"/>
    <property type="project" value="InterPro"/>
</dbReference>
<evidence type="ECO:0000313" key="1">
    <source>
        <dbReference type="EMBL" id="CAB4126378.1"/>
    </source>
</evidence>
<name>A0A6J5KV63_9CAUD</name>
<dbReference type="EMBL" id="LR796195">
    <property type="protein sequence ID" value="CAB4126378.1"/>
    <property type="molecule type" value="Genomic_DNA"/>
</dbReference>
<dbReference type="SUPFAM" id="SSF103084">
    <property type="entry name" value="Holliday junction resolvase RusA"/>
    <property type="match status" value="1"/>
</dbReference>
<dbReference type="GO" id="GO:0006310">
    <property type="term" value="P:DNA recombination"/>
    <property type="evidence" value="ECO:0007669"/>
    <property type="project" value="InterPro"/>
</dbReference>
<dbReference type="InterPro" id="IPR008822">
    <property type="entry name" value="Endonuclease_RusA-like"/>
</dbReference>
<proteinExistence type="predicted"/>
<reference evidence="1" key="1">
    <citation type="submission" date="2020-04" db="EMBL/GenBank/DDBJ databases">
        <authorList>
            <person name="Chiriac C."/>
            <person name="Salcher M."/>
            <person name="Ghai R."/>
            <person name="Kavagutti S V."/>
        </authorList>
    </citation>
    <scope>NUCLEOTIDE SEQUENCE</scope>
</reference>
<organism evidence="1">
    <name type="scientific">uncultured Caudovirales phage</name>
    <dbReference type="NCBI Taxonomy" id="2100421"/>
    <lineage>
        <taxon>Viruses</taxon>
        <taxon>Duplodnaviria</taxon>
        <taxon>Heunggongvirae</taxon>
        <taxon>Uroviricota</taxon>
        <taxon>Caudoviricetes</taxon>
        <taxon>Peduoviridae</taxon>
        <taxon>Maltschvirus</taxon>
        <taxon>Maltschvirus maltsch</taxon>
    </lineage>
</organism>
<dbReference type="Pfam" id="PF05866">
    <property type="entry name" value="RusA"/>
    <property type="match status" value="1"/>
</dbReference>
<dbReference type="Gene3D" id="3.30.1330.70">
    <property type="entry name" value="Holliday junction resolvase RusA"/>
    <property type="match status" value="1"/>
</dbReference>
<sequence>MIQLDIAGIPIPLNRPRCTKRGFVYDDQKSSKEQYRWQIRAQYRNQLLLGPIALDLTFFMPIPKSTSGIRRREMLNGVFYHIKKPDLDNLIKFVGDCLNGIVFEDDAQIAEIKSKKVYADRPGTLIRVHSLNEQQKSDENNL</sequence>
<protein>
    <submittedName>
        <fullName evidence="1">Rus Holliday junction resolvase</fullName>
    </submittedName>
</protein>
<dbReference type="InterPro" id="IPR036614">
    <property type="entry name" value="RusA-like_sf"/>
</dbReference>
<dbReference type="GO" id="GO:0006281">
    <property type="term" value="P:DNA repair"/>
    <property type="evidence" value="ECO:0007669"/>
    <property type="project" value="InterPro"/>
</dbReference>
<gene>
    <name evidence="1" type="ORF">UFOVP88_32</name>
</gene>